<protein>
    <submittedName>
        <fullName evidence="1">Uncharacterized protein</fullName>
    </submittedName>
</protein>
<comment type="caution">
    <text evidence="1">The sequence shown here is derived from an EMBL/GenBank/DDBJ whole genome shotgun (WGS) entry which is preliminary data.</text>
</comment>
<dbReference type="Proteomes" id="UP000033636">
    <property type="component" value="Unassembled WGS sequence"/>
</dbReference>
<evidence type="ECO:0000313" key="1">
    <source>
        <dbReference type="EMBL" id="MFB6490155.1"/>
    </source>
</evidence>
<dbReference type="EMBL" id="JZWT02000005">
    <property type="protein sequence ID" value="MFB6490155.1"/>
    <property type="molecule type" value="Genomic_DNA"/>
</dbReference>
<organism evidence="1 2">
    <name type="scientific">Thermoproteus sp. AZ2</name>
    <dbReference type="NCBI Taxonomy" id="1609232"/>
    <lineage>
        <taxon>Archaea</taxon>
        <taxon>Thermoproteota</taxon>
        <taxon>Thermoprotei</taxon>
        <taxon>Thermoproteales</taxon>
        <taxon>Thermoproteaceae</taxon>
        <taxon>Thermoproteus</taxon>
    </lineage>
</organism>
<name>A0ACC6UZI7_9CREN</name>
<proteinExistence type="predicted"/>
<evidence type="ECO:0000313" key="2">
    <source>
        <dbReference type="Proteomes" id="UP000033636"/>
    </source>
</evidence>
<accession>A0ACC6UZI7</accession>
<reference evidence="1" key="1">
    <citation type="submission" date="2024-07" db="EMBL/GenBank/DDBJ databases">
        <title>Metagenome and Metagenome-Assembled Genomes of Archaea from a hot spring from the geothermal field of Los Azufres, Mexico.</title>
        <authorList>
            <person name="Marin-Paredes R."/>
            <person name="Martinez-Romero E."/>
            <person name="Servin-Garciduenas L.E."/>
        </authorList>
    </citation>
    <scope>NUCLEOTIDE SEQUENCE</scope>
</reference>
<gene>
    <name evidence="1" type="ORF">TU35_002720</name>
</gene>
<sequence>METLAAYEVEHLAEMLRLRGALSDDYLAAFLDGVIRETYLRLRLLDALKAPDLPALSGAELGNALNALDKMCGDYERHLEEVKRLRSSAKTPLELELIASLEKSIERTHLALRMLINALSEKLKHQ</sequence>